<keyword evidence="2" id="KW-1185">Reference proteome</keyword>
<protein>
    <submittedName>
        <fullName evidence="1">Uncharacterized protein</fullName>
    </submittedName>
</protein>
<dbReference type="HOGENOM" id="CLU_2398732_0_0_12"/>
<dbReference type="EMBL" id="CP002959">
    <property type="protein sequence ID" value="AFM11432.1"/>
    <property type="molecule type" value="Genomic_DNA"/>
</dbReference>
<organism evidence="1 2">
    <name type="scientific">Turneriella parva (strain ATCC BAA-1111 / DSM 21527 / NCTC 11395 / H)</name>
    <name type="common">Leptospira parva</name>
    <dbReference type="NCBI Taxonomy" id="869212"/>
    <lineage>
        <taxon>Bacteria</taxon>
        <taxon>Pseudomonadati</taxon>
        <taxon>Spirochaetota</taxon>
        <taxon>Spirochaetia</taxon>
        <taxon>Leptospirales</taxon>
        <taxon>Leptospiraceae</taxon>
        <taxon>Turneriella</taxon>
    </lineage>
</organism>
<proteinExistence type="predicted"/>
<reference evidence="1 2" key="1">
    <citation type="submission" date="2012-06" db="EMBL/GenBank/DDBJ databases">
        <title>The complete chromosome of genome of Turneriella parva DSM 21527.</title>
        <authorList>
            <consortium name="US DOE Joint Genome Institute (JGI-PGF)"/>
            <person name="Lucas S."/>
            <person name="Han J."/>
            <person name="Lapidus A."/>
            <person name="Bruce D."/>
            <person name="Goodwin L."/>
            <person name="Pitluck S."/>
            <person name="Peters L."/>
            <person name="Kyrpides N."/>
            <person name="Mavromatis K."/>
            <person name="Ivanova N."/>
            <person name="Mikhailova N."/>
            <person name="Chertkov O."/>
            <person name="Detter J.C."/>
            <person name="Tapia R."/>
            <person name="Han C."/>
            <person name="Land M."/>
            <person name="Hauser L."/>
            <person name="Markowitz V."/>
            <person name="Cheng J.-F."/>
            <person name="Hugenholtz P."/>
            <person name="Woyke T."/>
            <person name="Wu D."/>
            <person name="Gronow S."/>
            <person name="Wellnitz S."/>
            <person name="Brambilla E."/>
            <person name="Klenk H.-P."/>
            <person name="Eisen J.A."/>
        </authorList>
    </citation>
    <scope>NUCLEOTIDE SEQUENCE [LARGE SCALE GENOMIC DNA]</scope>
    <source>
        <strain evidence="2">ATCC BAA-1111 / DSM 21527 / NCTC 11395 / H</strain>
    </source>
</reference>
<gene>
    <name evidence="1" type="ordered locus">Turpa_0781</name>
</gene>
<name>I4B2C5_TURPD</name>
<evidence type="ECO:0000313" key="1">
    <source>
        <dbReference type="EMBL" id="AFM11432.1"/>
    </source>
</evidence>
<dbReference type="Proteomes" id="UP000006048">
    <property type="component" value="Chromosome"/>
</dbReference>
<sequence>MVAPGDESTARSRVSAAEALRLAKPHLEAVFRQRCESRIDKHWCEKPARDHVLILGDYYHVTRESYPYKTIQAYVKPAVRVHRDTGAVSFTDR</sequence>
<accession>I4B2C5</accession>
<evidence type="ECO:0000313" key="2">
    <source>
        <dbReference type="Proteomes" id="UP000006048"/>
    </source>
</evidence>
<dbReference type="AlphaFoldDB" id="I4B2C5"/>
<dbReference type="KEGG" id="tpx:Turpa_0781"/>